<evidence type="ECO:0000256" key="2">
    <source>
        <dbReference type="ARBA" id="ARBA00022729"/>
    </source>
</evidence>
<evidence type="ECO:0000256" key="1">
    <source>
        <dbReference type="ARBA" id="ARBA00010062"/>
    </source>
</evidence>
<gene>
    <name evidence="5" type="ORF">QQX09_00230</name>
</gene>
<dbReference type="InterPro" id="IPR028081">
    <property type="entry name" value="Leu-bd"/>
</dbReference>
<keyword evidence="6" id="KW-1185">Reference proteome</keyword>
<keyword evidence="2 3" id="KW-0732">Signal</keyword>
<comment type="caution">
    <text evidence="5">The sequence shown here is derived from an EMBL/GenBank/DDBJ whole genome shotgun (WGS) entry which is preliminary data.</text>
</comment>
<dbReference type="Proteomes" id="UP001172728">
    <property type="component" value="Unassembled WGS sequence"/>
</dbReference>
<dbReference type="PROSITE" id="PS51257">
    <property type="entry name" value="PROKAR_LIPOPROTEIN"/>
    <property type="match status" value="1"/>
</dbReference>
<dbReference type="EMBL" id="JAUHPW010000001">
    <property type="protein sequence ID" value="MDN4474273.1"/>
    <property type="molecule type" value="Genomic_DNA"/>
</dbReference>
<reference evidence="5" key="1">
    <citation type="submission" date="2023-06" db="EMBL/GenBank/DDBJ databases">
        <title>Sysu t00192.</title>
        <authorList>
            <person name="Gao L."/>
            <person name="Fang B.-Z."/>
            <person name="Li W.-J."/>
        </authorList>
    </citation>
    <scope>NUCLEOTIDE SEQUENCE</scope>
    <source>
        <strain evidence="5">SYSU T00192</strain>
    </source>
</reference>
<comment type="similarity">
    <text evidence="1">Belongs to the leucine-binding protein family.</text>
</comment>
<feature type="domain" description="Leucine-binding protein" evidence="4">
    <location>
        <begin position="44"/>
        <end position="358"/>
    </location>
</feature>
<dbReference type="InterPro" id="IPR051010">
    <property type="entry name" value="BCAA_transport"/>
</dbReference>
<evidence type="ECO:0000313" key="6">
    <source>
        <dbReference type="Proteomes" id="UP001172728"/>
    </source>
</evidence>
<dbReference type="InterPro" id="IPR028082">
    <property type="entry name" value="Peripla_BP_I"/>
</dbReference>
<dbReference type="PANTHER" id="PTHR30483">
    <property type="entry name" value="LEUCINE-SPECIFIC-BINDING PROTEIN"/>
    <property type="match status" value="1"/>
</dbReference>
<evidence type="ECO:0000313" key="5">
    <source>
        <dbReference type="EMBL" id="MDN4474273.1"/>
    </source>
</evidence>
<name>A0ABT8G572_9MICO</name>
<dbReference type="PANTHER" id="PTHR30483:SF6">
    <property type="entry name" value="PERIPLASMIC BINDING PROTEIN OF ABC TRANSPORTER FOR NATURAL AMINO ACIDS"/>
    <property type="match status" value="1"/>
</dbReference>
<dbReference type="SUPFAM" id="SSF53822">
    <property type="entry name" value="Periplasmic binding protein-like I"/>
    <property type="match status" value="1"/>
</dbReference>
<sequence length="422" mass="42868">MARWNSIARGAAFAAVATLSLAACSAEGSEDGSSSSAEGGSGDPLKIGSFLPITGSLAFLGPPEVAGVKVAVNEINEAGGVFGSDVELMETDSGDANNPTIGDQSISELINAEVSAIIGAASSASTLLVLDDVDAAGIVMVSPANTSTSLSGYSDFYFRTAPPDTAQGAAVADLMMNDGASNIAILVQGDDYGVSFRDVVQERVEGAGGTITYGTSGEEIDPAGGNFNANVEAALATNPDAILMIAFDVTAQIIPSIADAGYDMTKVYMSDGNTSNWGDTFAAGTLEGGKGTIPGSAPTDEFKALLDEANGSELEDVSYANESYDAVMLVALAALQGGSSDPAVIQENMASVSGADGGIACTGWVECSELIESGETIDYQALSLSGPFDENNDPTAAVIGVWQYDADNNISRVEEVEWSAGE</sequence>
<evidence type="ECO:0000259" key="4">
    <source>
        <dbReference type="Pfam" id="PF13458"/>
    </source>
</evidence>
<feature type="signal peptide" evidence="3">
    <location>
        <begin position="1"/>
        <end position="25"/>
    </location>
</feature>
<proteinExistence type="inferred from homology"/>
<dbReference type="RefSeq" id="WP_301130699.1">
    <property type="nucleotide sequence ID" value="NZ_JAUHPW010000001.1"/>
</dbReference>
<protein>
    <submittedName>
        <fullName evidence="5">ABC transporter substrate-binding protein</fullName>
    </submittedName>
</protein>
<evidence type="ECO:0000256" key="3">
    <source>
        <dbReference type="SAM" id="SignalP"/>
    </source>
</evidence>
<organism evidence="5 6">
    <name type="scientific">Demequina litoralis</name>
    <dbReference type="NCBI Taxonomy" id="3051660"/>
    <lineage>
        <taxon>Bacteria</taxon>
        <taxon>Bacillati</taxon>
        <taxon>Actinomycetota</taxon>
        <taxon>Actinomycetes</taxon>
        <taxon>Micrococcales</taxon>
        <taxon>Demequinaceae</taxon>
        <taxon>Demequina</taxon>
    </lineage>
</organism>
<dbReference type="CDD" id="cd06346">
    <property type="entry name" value="PBP1_ABC_ligand_binding-like"/>
    <property type="match status" value="1"/>
</dbReference>
<dbReference type="Pfam" id="PF13458">
    <property type="entry name" value="Peripla_BP_6"/>
    <property type="match status" value="1"/>
</dbReference>
<feature type="chain" id="PRO_5046665910" evidence="3">
    <location>
        <begin position="26"/>
        <end position="422"/>
    </location>
</feature>
<dbReference type="Gene3D" id="3.40.50.2300">
    <property type="match status" value="2"/>
</dbReference>
<accession>A0ABT8G572</accession>